<evidence type="ECO:0000313" key="12">
    <source>
        <dbReference type="Proteomes" id="UP001598114"/>
    </source>
</evidence>
<sequence length="796" mass="87880">MLINKTFSGLLLSLLTSLSIFAQSPFSIQGKLHDKQAPVEFANVLLYAQSDTVKLLKSAVSDSLGQFKLTASNGNYLIKFQMMGYEPKRIAFRVQENTDLGTTMLTEDNRLLASVEVVSQKELVQKTTQGFIIKAKDNLTQAGGSATDLLKSVPTVVVDADGAITVRGKGPLILINGRTSGISSTDLIPASSVESVEIINNPSAQYDADSEGGIINIKLKKVTTGGTNAMASIGGGMGAKARGSSAFSINHQSGKWNIGLNYDMKYSERTRQATTNRTSFDQPLNYLLTQGRQDNRTEQTQNLKLNIDYAASDRDVINLEFIGNLEGQDNDETLTSRFASQWGSFTSRNRRESFEVEKALVGEFAITYAHQFASKGEKIVWNASTSIGKENQDTDIITNAQNESGSALGIPFMQRTYSYQKPQTTNLKVDYVKPLSEKVKLETGYKGIIRSTNIDYQNQTLLRGNYVKNAALSNVFDFQEQVHAAYVQIKSEPSKAWKYDIGLRAEQVNNSGSSVSNSSISFQRNYFNLFPTANLAYFINPSDFVKFSYSRRINRPGLGELNPMMDITDSLNQHGGNPYLKPELVHVMELGYDKEGDGWSLSSSAFFRLSNNVIRTVIEMKPNGVAITTPQNIGNASTVGIEEIFNWFPTKFWSVNTSVSLFNQKLSGNAGNTDVANDVFSWYTKVVNNFNLSKNTKLQVFGAYNAPTAMAQGTRKAVYNVDLGFQTKILHGKGGLGIVLSDVFNMQSTGWNISAPSDFNLVRTMKVDTRSVFITFAYSFANIFKESLLENQFSND</sequence>
<keyword evidence="12" id="KW-1185">Reference proteome</keyword>
<keyword evidence="5 7" id="KW-0472">Membrane</keyword>
<dbReference type="Gene3D" id="2.40.170.20">
    <property type="entry name" value="TonB-dependent receptor, beta-barrel domain"/>
    <property type="match status" value="1"/>
</dbReference>
<feature type="domain" description="Outer membrane protein beta-barrel" evidence="10">
    <location>
        <begin position="370"/>
        <end position="778"/>
    </location>
</feature>
<dbReference type="PANTHER" id="PTHR40980:SF4">
    <property type="entry name" value="TONB-DEPENDENT RECEPTOR-LIKE BETA-BARREL DOMAIN-CONTAINING PROTEIN"/>
    <property type="match status" value="1"/>
</dbReference>
<evidence type="ECO:0000256" key="2">
    <source>
        <dbReference type="ARBA" id="ARBA00022448"/>
    </source>
</evidence>
<keyword evidence="4 7" id="KW-0812">Transmembrane</keyword>
<dbReference type="EMBL" id="JBBKYA010000001">
    <property type="protein sequence ID" value="MFD3274677.1"/>
    <property type="molecule type" value="Genomic_DNA"/>
</dbReference>
<evidence type="ECO:0000256" key="7">
    <source>
        <dbReference type="PROSITE-ProRule" id="PRU01360"/>
    </source>
</evidence>
<feature type="chain" id="PRO_5046480558" evidence="8">
    <location>
        <begin position="23"/>
        <end position="796"/>
    </location>
</feature>
<evidence type="ECO:0000259" key="9">
    <source>
        <dbReference type="Pfam" id="PF07715"/>
    </source>
</evidence>
<dbReference type="PANTHER" id="PTHR40980">
    <property type="entry name" value="PLUG DOMAIN-CONTAINING PROTEIN"/>
    <property type="match status" value="1"/>
</dbReference>
<feature type="signal peptide" evidence="8">
    <location>
        <begin position="1"/>
        <end position="22"/>
    </location>
</feature>
<evidence type="ECO:0000256" key="6">
    <source>
        <dbReference type="ARBA" id="ARBA00023237"/>
    </source>
</evidence>
<keyword evidence="3 7" id="KW-1134">Transmembrane beta strand</keyword>
<dbReference type="InterPro" id="IPR036942">
    <property type="entry name" value="Beta-barrel_TonB_sf"/>
</dbReference>
<feature type="domain" description="TonB-dependent receptor plug" evidence="9">
    <location>
        <begin position="132"/>
        <end position="214"/>
    </location>
</feature>
<accession>A0ABW6CY35</accession>
<comment type="subcellular location">
    <subcellularLocation>
        <location evidence="1 7">Cell outer membrane</location>
        <topology evidence="1 7">Multi-pass membrane protein</topology>
    </subcellularLocation>
</comment>
<keyword evidence="11" id="KW-0675">Receptor</keyword>
<dbReference type="Proteomes" id="UP001598114">
    <property type="component" value="Unassembled WGS sequence"/>
</dbReference>
<dbReference type="Gene3D" id="2.170.130.10">
    <property type="entry name" value="TonB-dependent receptor, plug domain"/>
    <property type="match status" value="1"/>
</dbReference>
<evidence type="ECO:0000256" key="1">
    <source>
        <dbReference type="ARBA" id="ARBA00004571"/>
    </source>
</evidence>
<evidence type="ECO:0000256" key="5">
    <source>
        <dbReference type="ARBA" id="ARBA00023136"/>
    </source>
</evidence>
<comment type="caution">
    <text evidence="11">The sequence shown here is derived from an EMBL/GenBank/DDBJ whole genome shotgun (WGS) entry which is preliminary data.</text>
</comment>
<gene>
    <name evidence="11" type="ORF">SKC38_00375</name>
</gene>
<evidence type="ECO:0000259" key="10">
    <source>
        <dbReference type="Pfam" id="PF14905"/>
    </source>
</evidence>
<protein>
    <submittedName>
        <fullName evidence="11">TonB-dependent receptor</fullName>
    </submittedName>
</protein>
<dbReference type="Pfam" id="PF07715">
    <property type="entry name" value="Plug"/>
    <property type="match status" value="1"/>
</dbReference>
<dbReference type="InterPro" id="IPR039426">
    <property type="entry name" value="TonB-dep_rcpt-like"/>
</dbReference>
<keyword evidence="6 7" id="KW-0998">Cell outer membrane</keyword>
<keyword evidence="2 7" id="KW-0813">Transport</keyword>
<keyword evidence="8" id="KW-0732">Signal</keyword>
<evidence type="ECO:0000256" key="3">
    <source>
        <dbReference type="ARBA" id="ARBA00022452"/>
    </source>
</evidence>
<dbReference type="InterPro" id="IPR037066">
    <property type="entry name" value="Plug_dom_sf"/>
</dbReference>
<comment type="similarity">
    <text evidence="7">Belongs to the TonB-dependent receptor family.</text>
</comment>
<dbReference type="InterPro" id="IPR008969">
    <property type="entry name" value="CarboxyPept-like_regulatory"/>
</dbReference>
<evidence type="ECO:0000313" key="11">
    <source>
        <dbReference type="EMBL" id="MFD3274677.1"/>
    </source>
</evidence>
<dbReference type="InterPro" id="IPR012910">
    <property type="entry name" value="Plug_dom"/>
</dbReference>
<name>A0ABW6CY35_9BACT</name>
<reference evidence="11 12" key="1">
    <citation type="submission" date="2024-03" db="EMBL/GenBank/DDBJ databases">
        <title>Aquirufa genome sequencing.</title>
        <authorList>
            <person name="Pitt A."/>
            <person name="Hahn M.W."/>
        </authorList>
    </citation>
    <scope>NUCLEOTIDE SEQUENCE [LARGE SCALE GENOMIC DNA]</scope>
    <source>
        <strain evidence="11 12">PLAD-142S6K</strain>
    </source>
</reference>
<dbReference type="PROSITE" id="PS52016">
    <property type="entry name" value="TONB_DEPENDENT_REC_3"/>
    <property type="match status" value="1"/>
</dbReference>
<evidence type="ECO:0000256" key="8">
    <source>
        <dbReference type="SAM" id="SignalP"/>
    </source>
</evidence>
<proteinExistence type="inferred from homology"/>
<dbReference type="Pfam" id="PF13715">
    <property type="entry name" value="CarbopepD_reg_2"/>
    <property type="match status" value="1"/>
</dbReference>
<dbReference type="SUPFAM" id="SSF49464">
    <property type="entry name" value="Carboxypeptidase regulatory domain-like"/>
    <property type="match status" value="1"/>
</dbReference>
<organism evidence="11 12">
    <name type="scientific">Aquirufa echingensis</name>
    <dbReference type="NCBI Taxonomy" id="3096516"/>
    <lineage>
        <taxon>Bacteria</taxon>
        <taxon>Pseudomonadati</taxon>
        <taxon>Bacteroidota</taxon>
        <taxon>Cytophagia</taxon>
        <taxon>Cytophagales</taxon>
        <taxon>Flectobacillaceae</taxon>
        <taxon>Aquirufa</taxon>
    </lineage>
</organism>
<evidence type="ECO:0000256" key="4">
    <source>
        <dbReference type="ARBA" id="ARBA00022692"/>
    </source>
</evidence>
<dbReference type="Pfam" id="PF14905">
    <property type="entry name" value="OMP_b-brl_3"/>
    <property type="match status" value="1"/>
</dbReference>
<dbReference type="InterPro" id="IPR041700">
    <property type="entry name" value="OMP_b-brl_3"/>
</dbReference>
<dbReference type="SUPFAM" id="SSF56935">
    <property type="entry name" value="Porins"/>
    <property type="match status" value="1"/>
</dbReference>
<dbReference type="RefSeq" id="WP_377974125.1">
    <property type="nucleotide sequence ID" value="NZ_JBBKYA010000001.1"/>
</dbReference>